<dbReference type="Proteomes" id="UP001501444">
    <property type="component" value="Unassembled WGS sequence"/>
</dbReference>
<comment type="caution">
    <text evidence="1">The sequence shown here is derived from an EMBL/GenBank/DDBJ whole genome shotgun (WGS) entry which is preliminary data.</text>
</comment>
<organism evidence="1 2">
    <name type="scientific">Dactylosporangium salmoneum</name>
    <dbReference type="NCBI Taxonomy" id="53361"/>
    <lineage>
        <taxon>Bacteria</taxon>
        <taxon>Bacillati</taxon>
        <taxon>Actinomycetota</taxon>
        <taxon>Actinomycetes</taxon>
        <taxon>Micromonosporales</taxon>
        <taxon>Micromonosporaceae</taxon>
        <taxon>Dactylosporangium</taxon>
    </lineage>
</organism>
<name>A0ABP5UW02_9ACTN</name>
<sequence>MSVHVIMAARVGLWKLTDMVPATAGWAPRWFRRSSSSRESMIGRVAAATRDRGRLLAAEITTFAGLVSDRRLSEWWRSRRRAAG</sequence>
<evidence type="ECO:0000313" key="2">
    <source>
        <dbReference type="Proteomes" id="UP001501444"/>
    </source>
</evidence>
<accession>A0ABP5UW02</accession>
<protein>
    <submittedName>
        <fullName evidence="1">Uncharacterized protein</fullName>
    </submittedName>
</protein>
<dbReference type="EMBL" id="BAAARV010000116">
    <property type="protein sequence ID" value="GAA2388924.1"/>
    <property type="molecule type" value="Genomic_DNA"/>
</dbReference>
<gene>
    <name evidence="1" type="ORF">GCM10010170_100270</name>
</gene>
<reference evidence="2" key="1">
    <citation type="journal article" date="2019" name="Int. J. Syst. Evol. Microbiol.">
        <title>The Global Catalogue of Microorganisms (GCM) 10K type strain sequencing project: providing services to taxonomists for standard genome sequencing and annotation.</title>
        <authorList>
            <consortium name="The Broad Institute Genomics Platform"/>
            <consortium name="The Broad Institute Genome Sequencing Center for Infectious Disease"/>
            <person name="Wu L."/>
            <person name="Ma J."/>
        </authorList>
    </citation>
    <scope>NUCLEOTIDE SEQUENCE [LARGE SCALE GENOMIC DNA]</scope>
    <source>
        <strain evidence="2">JCM 3272</strain>
    </source>
</reference>
<evidence type="ECO:0000313" key="1">
    <source>
        <dbReference type="EMBL" id="GAA2388924.1"/>
    </source>
</evidence>
<keyword evidence="2" id="KW-1185">Reference proteome</keyword>
<proteinExistence type="predicted"/>